<feature type="non-terminal residue" evidence="1">
    <location>
        <position position="1"/>
    </location>
</feature>
<dbReference type="Proteomes" id="UP000078597">
    <property type="component" value="Unassembled WGS sequence"/>
</dbReference>
<reference evidence="2" key="1">
    <citation type="submission" date="2016-05" db="EMBL/GenBank/DDBJ databases">
        <authorList>
            <person name="Naeem Raeece"/>
        </authorList>
    </citation>
    <scope>NUCLEOTIDE SEQUENCE [LARGE SCALE GENOMIC DNA]</scope>
</reference>
<dbReference type="AlphaFoldDB" id="A0A1A8WPR6"/>
<protein>
    <submittedName>
        <fullName evidence="1">Uncharacterized protein</fullName>
    </submittedName>
</protein>
<dbReference type="EMBL" id="FLQW01003076">
    <property type="protein sequence ID" value="SBS94883.1"/>
    <property type="molecule type" value="Genomic_DNA"/>
</dbReference>
<accession>A0A1A8WPR6</accession>
<name>A0A1A8WPR6_PLAMA</name>
<proteinExistence type="predicted"/>
<dbReference type="VEuPathDB" id="PlasmoDB:PmUG01_00050300"/>
<organism evidence="1 2">
    <name type="scientific">Plasmodium malariae</name>
    <dbReference type="NCBI Taxonomy" id="5858"/>
    <lineage>
        <taxon>Eukaryota</taxon>
        <taxon>Sar</taxon>
        <taxon>Alveolata</taxon>
        <taxon>Apicomplexa</taxon>
        <taxon>Aconoidasida</taxon>
        <taxon>Haemosporida</taxon>
        <taxon>Plasmodiidae</taxon>
        <taxon>Plasmodium</taxon>
        <taxon>Plasmodium (Plasmodium)</taxon>
    </lineage>
</organism>
<evidence type="ECO:0000313" key="2">
    <source>
        <dbReference type="Proteomes" id="UP000078597"/>
    </source>
</evidence>
<sequence length="43" mass="5040">IHNEVYNCLRLVISTMKNKYRKGMKYHSEVLVGPFVLDCVLEV</sequence>
<gene>
    <name evidence="1" type="ORF">PMALA_045160</name>
</gene>
<evidence type="ECO:0000313" key="1">
    <source>
        <dbReference type="EMBL" id="SBS94883.1"/>
    </source>
</evidence>